<name>A0ABP5C4B7_9ACTN</name>
<proteinExistence type="predicted"/>
<gene>
    <name evidence="1" type="ORF">GCM10009838_11450</name>
</gene>
<sequence length="150" mass="15204">MKKALIIVGGLAAVTAAIYLVLLVVGLGEQNDADTKNKAAADAEIVAAAHTYAERLNAALRTSPQSFEKMAALAPQGTSVTVGARSAPGELTLTFDVSKTYAGPGFGGVTAHCYSEVLVTGTVVSPAKLTEIACSQMMPVVGLGKVVTAP</sequence>
<dbReference type="Proteomes" id="UP001499854">
    <property type="component" value="Unassembled WGS sequence"/>
</dbReference>
<evidence type="ECO:0000313" key="2">
    <source>
        <dbReference type="Proteomes" id="UP001499854"/>
    </source>
</evidence>
<accession>A0ABP5C4B7</accession>
<dbReference type="EMBL" id="BAAAQM010000004">
    <property type="protein sequence ID" value="GAA1957187.1"/>
    <property type="molecule type" value="Genomic_DNA"/>
</dbReference>
<protein>
    <recommendedName>
        <fullName evidence="3">Lipoprotein</fullName>
    </recommendedName>
</protein>
<comment type="caution">
    <text evidence="1">The sequence shown here is derived from an EMBL/GenBank/DDBJ whole genome shotgun (WGS) entry which is preliminary data.</text>
</comment>
<evidence type="ECO:0008006" key="3">
    <source>
        <dbReference type="Google" id="ProtNLM"/>
    </source>
</evidence>
<organism evidence="1 2">
    <name type="scientific">Catenulispora subtropica</name>
    <dbReference type="NCBI Taxonomy" id="450798"/>
    <lineage>
        <taxon>Bacteria</taxon>
        <taxon>Bacillati</taxon>
        <taxon>Actinomycetota</taxon>
        <taxon>Actinomycetes</taxon>
        <taxon>Catenulisporales</taxon>
        <taxon>Catenulisporaceae</taxon>
        <taxon>Catenulispora</taxon>
    </lineage>
</organism>
<dbReference type="RefSeq" id="WP_344655855.1">
    <property type="nucleotide sequence ID" value="NZ_BAAAQM010000004.1"/>
</dbReference>
<keyword evidence="2" id="KW-1185">Reference proteome</keyword>
<evidence type="ECO:0000313" key="1">
    <source>
        <dbReference type="EMBL" id="GAA1957187.1"/>
    </source>
</evidence>
<reference evidence="2" key="1">
    <citation type="journal article" date="2019" name="Int. J. Syst. Evol. Microbiol.">
        <title>The Global Catalogue of Microorganisms (GCM) 10K type strain sequencing project: providing services to taxonomists for standard genome sequencing and annotation.</title>
        <authorList>
            <consortium name="The Broad Institute Genomics Platform"/>
            <consortium name="The Broad Institute Genome Sequencing Center for Infectious Disease"/>
            <person name="Wu L."/>
            <person name="Ma J."/>
        </authorList>
    </citation>
    <scope>NUCLEOTIDE SEQUENCE [LARGE SCALE GENOMIC DNA]</scope>
    <source>
        <strain evidence="2">JCM 16013</strain>
    </source>
</reference>